<name>A0ABD0UND2_DENTH</name>
<comment type="caution">
    <text evidence="1">The sequence shown here is derived from an EMBL/GenBank/DDBJ whole genome shotgun (WGS) entry which is preliminary data.</text>
</comment>
<evidence type="ECO:0000313" key="1">
    <source>
        <dbReference type="EMBL" id="KAL0914245.1"/>
    </source>
</evidence>
<organism evidence="1 2">
    <name type="scientific">Dendrobium thyrsiflorum</name>
    <name type="common">Pinecone-like raceme dendrobium</name>
    <name type="synonym">Orchid</name>
    <dbReference type="NCBI Taxonomy" id="117978"/>
    <lineage>
        <taxon>Eukaryota</taxon>
        <taxon>Viridiplantae</taxon>
        <taxon>Streptophyta</taxon>
        <taxon>Embryophyta</taxon>
        <taxon>Tracheophyta</taxon>
        <taxon>Spermatophyta</taxon>
        <taxon>Magnoliopsida</taxon>
        <taxon>Liliopsida</taxon>
        <taxon>Asparagales</taxon>
        <taxon>Orchidaceae</taxon>
        <taxon>Epidendroideae</taxon>
        <taxon>Malaxideae</taxon>
        <taxon>Dendrobiinae</taxon>
        <taxon>Dendrobium</taxon>
    </lineage>
</organism>
<dbReference type="EMBL" id="JANQDX010000012">
    <property type="protein sequence ID" value="KAL0914245.1"/>
    <property type="molecule type" value="Genomic_DNA"/>
</dbReference>
<dbReference type="Proteomes" id="UP001552299">
    <property type="component" value="Unassembled WGS sequence"/>
</dbReference>
<protein>
    <submittedName>
        <fullName evidence="1">Uncharacterized protein</fullName>
    </submittedName>
</protein>
<evidence type="ECO:0000313" key="2">
    <source>
        <dbReference type="Proteomes" id="UP001552299"/>
    </source>
</evidence>
<dbReference type="AlphaFoldDB" id="A0ABD0UND2"/>
<reference evidence="1 2" key="1">
    <citation type="journal article" date="2024" name="Plant Biotechnol. J.">
        <title>Dendrobium thyrsiflorum genome and its molecular insights into genes involved in important horticultural traits.</title>
        <authorList>
            <person name="Chen B."/>
            <person name="Wang J.Y."/>
            <person name="Zheng P.J."/>
            <person name="Li K.L."/>
            <person name="Liang Y.M."/>
            <person name="Chen X.F."/>
            <person name="Zhang C."/>
            <person name="Zhao X."/>
            <person name="He X."/>
            <person name="Zhang G.Q."/>
            <person name="Liu Z.J."/>
            <person name="Xu Q."/>
        </authorList>
    </citation>
    <scope>NUCLEOTIDE SEQUENCE [LARGE SCALE GENOMIC DNA]</scope>
    <source>
        <strain evidence="1">GZMU011</strain>
    </source>
</reference>
<accession>A0ABD0UND2</accession>
<keyword evidence="2" id="KW-1185">Reference proteome</keyword>
<gene>
    <name evidence="1" type="ORF">M5K25_014571</name>
</gene>
<proteinExistence type="predicted"/>
<sequence>MSYPTDDNLEQKETYDEVLKCRYLMYMDGKGLSEVGWSWTFLQQRFRDHDGHFALMSILKIRIGEIGRKEDGSVEVNAEKLITDVDHYVFYTRWHNLSDAFLSESYRKLNIVADWQYIQKEFSEKFICCPTLSQLQARMRIIMANM</sequence>